<name>A0A316H9N5_9SPHI</name>
<keyword evidence="1" id="KW-0732">Signal</keyword>
<protein>
    <recommendedName>
        <fullName evidence="4">Outer membrane protein with beta-barrel domain</fullName>
    </recommendedName>
</protein>
<accession>A0A316H9N5</accession>
<dbReference type="EMBL" id="QGHA01000005">
    <property type="protein sequence ID" value="PWK77187.1"/>
    <property type="molecule type" value="Genomic_DNA"/>
</dbReference>
<organism evidence="2 3">
    <name type="scientific">Mucilaginibacter oryzae</name>
    <dbReference type="NCBI Taxonomy" id="468058"/>
    <lineage>
        <taxon>Bacteria</taxon>
        <taxon>Pseudomonadati</taxon>
        <taxon>Bacteroidota</taxon>
        <taxon>Sphingobacteriia</taxon>
        <taxon>Sphingobacteriales</taxon>
        <taxon>Sphingobacteriaceae</taxon>
        <taxon>Mucilaginibacter</taxon>
    </lineage>
</organism>
<gene>
    <name evidence="2" type="ORF">LX99_02997</name>
</gene>
<feature type="chain" id="PRO_5016257311" description="Outer membrane protein with beta-barrel domain" evidence="1">
    <location>
        <begin position="20"/>
        <end position="486"/>
    </location>
</feature>
<evidence type="ECO:0000313" key="2">
    <source>
        <dbReference type="EMBL" id="PWK77187.1"/>
    </source>
</evidence>
<evidence type="ECO:0008006" key="4">
    <source>
        <dbReference type="Google" id="ProtNLM"/>
    </source>
</evidence>
<evidence type="ECO:0000256" key="1">
    <source>
        <dbReference type="SAM" id="SignalP"/>
    </source>
</evidence>
<evidence type="ECO:0000313" key="3">
    <source>
        <dbReference type="Proteomes" id="UP000245678"/>
    </source>
</evidence>
<dbReference type="AlphaFoldDB" id="A0A316H9N5"/>
<dbReference type="Proteomes" id="UP000245678">
    <property type="component" value="Unassembled WGS sequence"/>
</dbReference>
<dbReference type="RefSeq" id="WP_109608592.1">
    <property type="nucleotide sequence ID" value="NZ_QGHA01000005.1"/>
</dbReference>
<keyword evidence="3" id="KW-1185">Reference proteome</keyword>
<comment type="caution">
    <text evidence="2">The sequence shown here is derived from an EMBL/GenBank/DDBJ whole genome shotgun (WGS) entry which is preliminary data.</text>
</comment>
<reference evidence="2 3" key="1">
    <citation type="submission" date="2018-05" db="EMBL/GenBank/DDBJ databases">
        <title>Genomic Encyclopedia of Archaeal and Bacterial Type Strains, Phase II (KMG-II): from individual species to whole genera.</title>
        <authorList>
            <person name="Goeker M."/>
        </authorList>
    </citation>
    <scope>NUCLEOTIDE SEQUENCE [LARGE SCALE GENOMIC DNA]</scope>
    <source>
        <strain evidence="2 3">DSM 19975</strain>
    </source>
</reference>
<feature type="signal peptide" evidence="1">
    <location>
        <begin position="1"/>
        <end position="19"/>
    </location>
</feature>
<sequence>MKKTILFLSLVFASVIVSAQTTSDFSYNMVRMTDATSNGNAPQYGFITGTDKSNENFYFVMIYPQNIDPVPAVNIKYITEGFEKNKMRSVRASLIPYSGIVLIGSYRIAVYQAAGRTSIRRKYVQDPAIGNRANFRIFINRNTEENEFEPDFFDSHPVEMNTKRFDPENNDPVSFRLLQKIPDIIASGYPVVDADGYFNGLIASSKGNEIFDVITTYIIKQKLSAMSDNGYDCKYFNLIYKGHEATDCDEPYKNDSVRIARKRNLEKRIVAKKHDVNYPFAVSVKAGGSGHYMNIGGTVTPGIGYYGGLNLHLFPDTGFFAFSITPQYGQYRYNPRYSDYNATGGSQGYDVTRAERKQVELQFMAEFRFNRRLVGQNYLGIGYSRIFTQQQSYRVTMPDGTNTTYILPNGKKGLNALSLEIGWDLSKMRYAISTTYLSNSVFPVDYSQTVNNTLLTPFQGINQRTFLLNFEVAFRLWGHWRNGIKG</sequence>
<proteinExistence type="predicted"/>